<keyword evidence="2" id="KW-1185">Reference proteome</keyword>
<dbReference type="InterPro" id="IPR023198">
    <property type="entry name" value="PGP-like_dom2"/>
</dbReference>
<dbReference type="Gene3D" id="1.10.150.240">
    <property type="entry name" value="Putative phosphatase, domain 2"/>
    <property type="match status" value="1"/>
</dbReference>
<dbReference type="SUPFAM" id="SSF56784">
    <property type="entry name" value="HAD-like"/>
    <property type="match status" value="1"/>
</dbReference>
<reference evidence="1" key="1">
    <citation type="journal article" date="2020" name="Fungal Divers.">
        <title>Resolving the Mortierellaceae phylogeny through synthesis of multi-gene phylogenetics and phylogenomics.</title>
        <authorList>
            <person name="Vandepol N."/>
            <person name="Liber J."/>
            <person name="Desiro A."/>
            <person name="Na H."/>
            <person name="Kennedy M."/>
            <person name="Barry K."/>
            <person name="Grigoriev I.V."/>
            <person name="Miller A.N."/>
            <person name="O'Donnell K."/>
            <person name="Stajich J.E."/>
            <person name="Bonito G."/>
        </authorList>
    </citation>
    <scope>NUCLEOTIDE SEQUENCE</scope>
    <source>
        <strain evidence="1">BC1065</strain>
    </source>
</reference>
<gene>
    <name evidence="1" type="ORF">DFQ27_000095</name>
</gene>
<dbReference type="Gene3D" id="3.40.50.1000">
    <property type="entry name" value="HAD superfamily/HAD-like"/>
    <property type="match status" value="1"/>
</dbReference>
<dbReference type="NCBIfam" id="TIGR01509">
    <property type="entry name" value="HAD-SF-IA-v3"/>
    <property type="match status" value="1"/>
</dbReference>
<dbReference type="InterPro" id="IPR006439">
    <property type="entry name" value="HAD-SF_hydro_IA"/>
</dbReference>
<dbReference type="Pfam" id="PF00702">
    <property type="entry name" value="Hydrolase"/>
    <property type="match status" value="1"/>
</dbReference>
<sequence>MSAASFPIRCKGLLFDMDGTLIDTTIIVESNWKKWCDANGVVFEELIAVSHGRPSFEILREFTPVERHAETLSPEYIKNLEDLVTESTEGMIIIPGTRALLESIPRDKWAVVTSAGRNMANTRFVQTGLPTPPILVSASDIVLGKPNPEGYLKAAKAMGVDPSECVVFEDAPAGIRAGSASGAKAVIGMNTGTMDHKHLVEAGASPIINSFEEIEVKFLEDGWIEICKKA</sequence>
<dbReference type="SFLD" id="SFLDG01135">
    <property type="entry name" value="C1.5.6:_HAD__Beta-PGM__Phospha"/>
    <property type="match status" value="1"/>
</dbReference>
<dbReference type="CDD" id="cd07527">
    <property type="entry name" value="HAD_ScGPP-like"/>
    <property type="match status" value="1"/>
</dbReference>
<dbReference type="AlphaFoldDB" id="A0A9P6QJ01"/>
<dbReference type="SFLD" id="SFLDG01129">
    <property type="entry name" value="C1.5:_HAD__Beta-PGM__Phosphata"/>
    <property type="match status" value="1"/>
</dbReference>
<dbReference type="Proteomes" id="UP000807716">
    <property type="component" value="Unassembled WGS sequence"/>
</dbReference>
<protein>
    <recommendedName>
        <fullName evidence="3">Phosphatase</fullName>
    </recommendedName>
</protein>
<dbReference type="InterPro" id="IPR023214">
    <property type="entry name" value="HAD_sf"/>
</dbReference>
<name>A0A9P6QJ01_9FUNG</name>
<evidence type="ECO:0000313" key="1">
    <source>
        <dbReference type="EMBL" id="KAG0270176.1"/>
    </source>
</evidence>
<comment type="caution">
    <text evidence="1">The sequence shown here is derived from an EMBL/GenBank/DDBJ whole genome shotgun (WGS) entry which is preliminary data.</text>
</comment>
<accession>A0A9P6QJ01</accession>
<dbReference type="GO" id="GO:0050308">
    <property type="term" value="F:sugar-phosphatase activity"/>
    <property type="evidence" value="ECO:0007669"/>
    <property type="project" value="TreeGrafter"/>
</dbReference>
<dbReference type="PANTHER" id="PTHR43481">
    <property type="entry name" value="FRUCTOSE-1-PHOSPHATE PHOSPHATASE"/>
    <property type="match status" value="1"/>
</dbReference>
<proteinExistence type="predicted"/>
<evidence type="ECO:0008006" key="3">
    <source>
        <dbReference type="Google" id="ProtNLM"/>
    </source>
</evidence>
<dbReference type="PANTHER" id="PTHR43481:SF4">
    <property type="entry name" value="GLYCEROL-1-PHOSPHATE PHOSPHOHYDROLASE 1-RELATED"/>
    <property type="match status" value="1"/>
</dbReference>
<dbReference type="OrthoDB" id="40579at2759"/>
<dbReference type="InterPro" id="IPR051806">
    <property type="entry name" value="HAD-like_SPP"/>
</dbReference>
<dbReference type="InterPro" id="IPR036412">
    <property type="entry name" value="HAD-like_sf"/>
</dbReference>
<dbReference type="EMBL" id="JAAAJB010000010">
    <property type="protein sequence ID" value="KAG0270176.1"/>
    <property type="molecule type" value="Genomic_DNA"/>
</dbReference>
<organism evidence="1 2">
    <name type="scientific">Actinomortierella ambigua</name>
    <dbReference type="NCBI Taxonomy" id="1343610"/>
    <lineage>
        <taxon>Eukaryota</taxon>
        <taxon>Fungi</taxon>
        <taxon>Fungi incertae sedis</taxon>
        <taxon>Mucoromycota</taxon>
        <taxon>Mortierellomycotina</taxon>
        <taxon>Mortierellomycetes</taxon>
        <taxon>Mortierellales</taxon>
        <taxon>Mortierellaceae</taxon>
        <taxon>Actinomortierella</taxon>
    </lineage>
</organism>
<evidence type="ECO:0000313" key="2">
    <source>
        <dbReference type="Proteomes" id="UP000807716"/>
    </source>
</evidence>
<dbReference type="SFLD" id="SFLDS00003">
    <property type="entry name" value="Haloacid_Dehalogenase"/>
    <property type="match status" value="1"/>
</dbReference>